<evidence type="ECO:0000256" key="1">
    <source>
        <dbReference type="ARBA" id="ARBA00022598"/>
    </source>
</evidence>
<dbReference type="InterPro" id="IPR001412">
    <property type="entry name" value="aa-tRNA-synth_I_CS"/>
</dbReference>
<gene>
    <name evidence="9" type="ORF">DCK97_00090</name>
</gene>
<name>A0A3B9IET9_9PROT</name>
<feature type="domain" description="Glutamyl/glutaminyl-tRNA synthetase class Ib catalytic" evidence="8">
    <location>
        <begin position="223"/>
        <end position="330"/>
    </location>
</feature>
<comment type="caution">
    <text evidence="9">The sequence shown here is derived from an EMBL/GenBank/DDBJ whole genome shotgun (WGS) entry which is preliminary data.</text>
</comment>
<dbReference type="AlphaFoldDB" id="A0A3B9IET9"/>
<reference evidence="9 10" key="1">
    <citation type="journal article" date="2018" name="Nat. Biotechnol.">
        <title>A standardized bacterial taxonomy based on genome phylogeny substantially revises the tree of life.</title>
        <authorList>
            <person name="Parks D.H."/>
            <person name="Chuvochina M."/>
            <person name="Waite D.W."/>
            <person name="Rinke C."/>
            <person name="Skarshewski A."/>
            <person name="Chaumeil P.A."/>
            <person name="Hugenholtz P."/>
        </authorList>
    </citation>
    <scope>NUCLEOTIDE SEQUENCE [LARGE SCALE GENOMIC DNA]</scope>
    <source>
        <strain evidence="9">UBA8739</strain>
    </source>
</reference>
<proteinExistence type="inferred from homology"/>
<dbReference type="InterPro" id="IPR020058">
    <property type="entry name" value="Glu/Gln-tRNA-synth_Ib_cat-dom"/>
</dbReference>
<keyword evidence="1 7" id="KW-0436">Ligase</keyword>
<dbReference type="GO" id="GO:0006424">
    <property type="term" value="P:glutamyl-tRNA aminoacylation"/>
    <property type="evidence" value="ECO:0007669"/>
    <property type="project" value="TreeGrafter"/>
</dbReference>
<protein>
    <submittedName>
        <fullName evidence="9">tRNA glutamyl-Q(34) synthetase GluQRS</fullName>
    </submittedName>
</protein>
<dbReference type="InterPro" id="IPR000924">
    <property type="entry name" value="Glu/Gln-tRNA-synth"/>
</dbReference>
<dbReference type="Pfam" id="PF00749">
    <property type="entry name" value="tRNA-synt_1c"/>
    <property type="match status" value="2"/>
</dbReference>
<dbReference type="PANTHER" id="PTHR43311">
    <property type="entry name" value="GLUTAMATE--TRNA LIGASE"/>
    <property type="match status" value="1"/>
</dbReference>
<evidence type="ECO:0000313" key="10">
    <source>
        <dbReference type="Proteomes" id="UP000257706"/>
    </source>
</evidence>
<evidence type="ECO:0000256" key="3">
    <source>
        <dbReference type="ARBA" id="ARBA00022741"/>
    </source>
</evidence>
<evidence type="ECO:0000256" key="7">
    <source>
        <dbReference type="RuleBase" id="RU363037"/>
    </source>
</evidence>
<dbReference type="PROSITE" id="PS00178">
    <property type="entry name" value="AA_TRNA_LIGASE_I"/>
    <property type="match status" value="1"/>
</dbReference>
<feature type="domain" description="Glutamyl/glutaminyl-tRNA synthetase class Ib catalytic" evidence="8">
    <location>
        <begin position="15"/>
        <end position="168"/>
    </location>
</feature>
<dbReference type="GO" id="GO:0005524">
    <property type="term" value="F:ATP binding"/>
    <property type="evidence" value="ECO:0007669"/>
    <property type="project" value="UniProtKB-KW"/>
</dbReference>
<dbReference type="Gene3D" id="3.40.50.620">
    <property type="entry name" value="HUPs"/>
    <property type="match status" value="2"/>
</dbReference>
<keyword evidence="4" id="KW-0862">Zinc</keyword>
<dbReference type="InterPro" id="IPR049940">
    <property type="entry name" value="GluQ/Sye"/>
</dbReference>
<dbReference type="GO" id="GO:0005829">
    <property type="term" value="C:cytosol"/>
    <property type="evidence" value="ECO:0007669"/>
    <property type="project" value="TreeGrafter"/>
</dbReference>
<keyword evidence="7" id="KW-0648">Protein biosynthesis</keyword>
<accession>A0A3B9IET9</accession>
<comment type="similarity">
    <text evidence="7">Belongs to the class-I aminoacyl-tRNA synthetase family.</text>
</comment>
<dbReference type="PRINTS" id="PR00987">
    <property type="entry name" value="TRNASYNTHGLU"/>
</dbReference>
<sequence length="342" mass="36700">MSQTIDPAPPAVMPVTRFAPSPTGLLHLGHALSAILSHDYARAHGGRFILRIEDIDTTRCRPEFVEAIFRDLDWLGVSWDGEVRRQSEHFDDYRTVLDQLTARDLVYPCFCTRSEIEAEIAASASAPHGPPPAGPDGPLYPGTCRRLTPAARATRLAAGHPHALRLDMAAALAALGPGAASLNRTGAASLNRTGAASLSRTDAASLSRTDAASLSRTDAAGLSWTDMDGGPVKATPAIHGDVVLARKDVPASYHLAVTHDDALQGITHIIRGRDLEAATHLHRLLQALTGWPVPVWRHHRLLTDDQGRRLAKRTPGVRLADLREAGVTPADIRRRLGLAAAD</sequence>
<keyword evidence="5 7" id="KW-0067">ATP-binding</keyword>
<keyword evidence="3 7" id="KW-0547">Nucleotide-binding</keyword>
<dbReference type="Proteomes" id="UP000257706">
    <property type="component" value="Unassembled WGS sequence"/>
</dbReference>
<evidence type="ECO:0000259" key="8">
    <source>
        <dbReference type="Pfam" id="PF00749"/>
    </source>
</evidence>
<dbReference type="PANTHER" id="PTHR43311:SF1">
    <property type="entry name" value="GLUTAMYL-Q TRNA(ASP) SYNTHETASE"/>
    <property type="match status" value="1"/>
</dbReference>
<evidence type="ECO:0000256" key="6">
    <source>
        <dbReference type="ARBA" id="ARBA00023146"/>
    </source>
</evidence>
<dbReference type="InterPro" id="IPR014729">
    <property type="entry name" value="Rossmann-like_a/b/a_fold"/>
</dbReference>
<dbReference type="GO" id="GO:0004818">
    <property type="term" value="F:glutamate-tRNA ligase activity"/>
    <property type="evidence" value="ECO:0007669"/>
    <property type="project" value="TreeGrafter"/>
</dbReference>
<keyword evidence="6 7" id="KW-0030">Aminoacyl-tRNA synthetase</keyword>
<organism evidence="9 10">
    <name type="scientific">Tistrella mobilis</name>
    <dbReference type="NCBI Taxonomy" id="171437"/>
    <lineage>
        <taxon>Bacteria</taxon>
        <taxon>Pseudomonadati</taxon>
        <taxon>Pseudomonadota</taxon>
        <taxon>Alphaproteobacteria</taxon>
        <taxon>Geminicoccales</taxon>
        <taxon>Geminicoccaceae</taxon>
        <taxon>Tistrella</taxon>
    </lineage>
</organism>
<dbReference type="EMBL" id="DMAI01000001">
    <property type="protein sequence ID" value="HAE45797.1"/>
    <property type="molecule type" value="Genomic_DNA"/>
</dbReference>
<keyword evidence="2" id="KW-0479">Metal-binding</keyword>
<evidence type="ECO:0000256" key="5">
    <source>
        <dbReference type="ARBA" id="ARBA00022840"/>
    </source>
</evidence>
<dbReference type="SUPFAM" id="SSF52374">
    <property type="entry name" value="Nucleotidylyl transferase"/>
    <property type="match status" value="1"/>
</dbReference>
<evidence type="ECO:0000256" key="4">
    <source>
        <dbReference type="ARBA" id="ARBA00022833"/>
    </source>
</evidence>
<evidence type="ECO:0000313" key="9">
    <source>
        <dbReference type="EMBL" id="HAE45797.1"/>
    </source>
</evidence>
<evidence type="ECO:0000256" key="2">
    <source>
        <dbReference type="ARBA" id="ARBA00022723"/>
    </source>
</evidence>